<evidence type="ECO:0000256" key="1">
    <source>
        <dbReference type="ARBA" id="ARBA00004141"/>
    </source>
</evidence>
<dbReference type="InterPro" id="IPR001734">
    <property type="entry name" value="Na/solute_symporter"/>
</dbReference>
<keyword evidence="4 7" id="KW-1133">Transmembrane helix</keyword>
<comment type="similarity">
    <text evidence="2 6">Belongs to the sodium:solute symporter (SSF) (TC 2.A.21) family.</text>
</comment>
<feature type="transmembrane region" description="Helical" evidence="7">
    <location>
        <begin position="518"/>
        <end position="537"/>
    </location>
</feature>
<feature type="transmembrane region" description="Helical" evidence="7">
    <location>
        <begin position="382"/>
        <end position="398"/>
    </location>
</feature>
<organism evidence="8 9">
    <name type="scientific">Kordiimonas lacus</name>
    <dbReference type="NCBI Taxonomy" id="637679"/>
    <lineage>
        <taxon>Bacteria</taxon>
        <taxon>Pseudomonadati</taxon>
        <taxon>Pseudomonadota</taxon>
        <taxon>Alphaproteobacteria</taxon>
        <taxon>Kordiimonadales</taxon>
        <taxon>Kordiimonadaceae</taxon>
        <taxon>Kordiimonas</taxon>
    </lineage>
</organism>
<evidence type="ECO:0000256" key="2">
    <source>
        <dbReference type="ARBA" id="ARBA00006434"/>
    </source>
</evidence>
<gene>
    <name evidence="8" type="ORF">SAMN04488071_2951</name>
</gene>
<proteinExistence type="inferred from homology"/>
<protein>
    <submittedName>
        <fullName evidence="8">Solute:Na+ symporter, SSS family</fullName>
    </submittedName>
</protein>
<dbReference type="STRING" id="637679.GCA_001550055_02351"/>
<name>A0A1G7D6E5_9PROT</name>
<dbReference type="InterPro" id="IPR038377">
    <property type="entry name" value="Na/Glc_symporter_sf"/>
</dbReference>
<evidence type="ECO:0000256" key="7">
    <source>
        <dbReference type="SAM" id="Phobius"/>
    </source>
</evidence>
<dbReference type="GO" id="GO:0005886">
    <property type="term" value="C:plasma membrane"/>
    <property type="evidence" value="ECO:0007669"/>
    <property type="project" value="TreeGrafter"/>
</dbReference>
<accession>A0A1G7D6E5</accession>
<evidence type="ECO:0000256" key="5">
    <source>
        <dbReference type="ARBA" id="ARBA00023136"/>
    </source>
</evidence>
<feature type="transmembrane region" description="Helical" evidence="7">
    <location>
        <begin position="475"/>
        <end position="497"/>
    </location>
</feature>
<feature type="transmembrane region" description="Helical" evidence="7">
    <location>
        <begin position="190"/>
        <end position="210"/>
    </location>
</feature>
<evidence type="ECO:0000256" key="4">
    <source>
        <dbReference type="ARBA" id="ARBA00022989"/>
    </source>
</evidence>
<dbReference type="CDD" id="cd10328">
    <property type="entry name" value="SLC5sbd_YidK"/>
    <property type="match status" value="1"/>
</dbReference>
<dbReference type="NCBIfam" id="NF007790">
    <property type="entry name" value="PRK10484.1"/>
    <property type="match status" value="1"/>
</dbReference>
<dbReference type="Gene3D" id="1.20.1730.10">
    <property type="entry name" value="Sodium/glucose cotransporter"/>
    <property type="match status" value="1"/>
</dbReference>
<dbReference type="EMBL" id="FNAK01000007">
    <property type="protein sequence ID" value="SDE46325.1"/>
    <property type="molecule type" value="Genomic_DNA"/>
</dbReference>
<feature type="transmembrane region" description="Helical" evidence="7">
    <location>
        <begin position="326"/>
        <end position="347"/>
    </location>
</feature>
<dbReference type="Proteomes" id="UP000183685">
    <property type="component" value="Unassembled WGS sequence"/>
</dbReference>
<feature type="transmembrane region" description="Helical" evidence="7">
    <location>
        <begin position="160"/>
        <end position="178"/>
    </location>
</feature>
<feature type="transmembrane region" description="Helical" evidence="7">
    <location>
        <begin position="410"/>
        <end position="428"/>
    </location>
</feature>
<feature type="transmembrane region" description="Helical" evidence="7">
    <location>
        <begin position="71"/>
        <end position="92"/>
    </location>
</feature>
<comment type="subcellular location">
    <subcellularLocation>
        <location evidence="1">Membrane</location>
        <topology evidence="1">Multi-pass membrane protein</topology>
    </subcellularLocation>
</comment>
<reference evidence="8 9" key="1">
    <citation type="submission" date="2016-10" db="EMBL/GenBank/DDBJ databases">
        <authorList>
            <person name="de Groot N.N."/>
        </authorList>
    </citation>
    <scope>NUCLEOTIDE SEQUENCE [LARGE SCALE GENOMIC DNA]</scope>
    <source>
        <strain evidence="8 9">CGMCC 1.9109</strain>
    </source>
</reference>
<evidence type="ECO:0000256" key="6">
    <source>
        <dbReference type="RuleBase" id="RU362091"/>
    </source>
</evidence>
<keyword evidence="5 7" id="KW-0472">Membrane</keyword>
<evidence type="ECO:0000313" key="9">
    <source>
        <dbReference type="Proteomes" id="UP000183685"/>
    </source>
</evidence>
<feature type="transmembrane region" description="Helical" evidence="7">
    <location>
        <begin position="240"/>
        <end position="260"/>
    </location>
</feature>
<evidence type="ECO:0000313" key="8">
    <source>
        <dbReference type="EMBL" id="SDE46325.1"/>
    </source>
</evidence>
<dbReference type="GO" id="GO:0005412">
    <property type="term" value="F:D-glucose:sodium symporter activity"/>
    <property type="evidence" value="ECO:0007669"/>
    <property type="project" value="TreeGrafter"/>
</dbReference>
<feature type="transmembrane region" description="Helical" evidence="7">
    <location>
        <begin position="281"/>
        <end position="306"/>
    </location>
</feature>
<dbReference type="PANTHER" id="PTHR11819:SF195">
    <property type="entry name" value="SODIUM_GLUCOSE COTRANSPORTER 4"/>
    <property type="match status" value="1"/>
</dbReference>
<sequence>MLALATFIGFTALVAVIAYWKTKDDHMDSSDAYFLGGRSLTAWVIAGSLMLTNLSTEHLVGLNADAFNHTIAVMAWETTAALAMVVTALYFLPRYLKSGLTTIPEFLANRFDSQTRIIASLLFLFSYVVAILPVVLLFGATGLESLFDVSETFGISQSSAIWMMVWGVGSLGSLYAIFGGLKAVAISDTVNGVGFLIAGLLVPVLALLMVGDGDLLGGLSEVYTEERPKFDITGDEPGSFLPFGVLFTGMIVNQIFFWCTNQSIVQRALGAKNLAEGQKGVLIAACFKLLGPFIIVLPGVIAYHMFKDELGPEDYLMAYPMLVKTVLPDALVGFFAAVMVGAVLSTFNSVLNSSATLFSQGIYRQLINPSADGRAVVRSGRYCSIILALAAMAFAPLIDTSGSLYNYLQKINATFFGPMLAVIMLGMTTRYVSAFAAKAGMILGPVIFYLLVFAFGDNVQVFMQGLLGTTEEIHFLHFLALVFVLTTALMLALSKLAPATTRYEDVYTHAVDITPWRHARTMGMIISIVTILFYVLLAQ</sequence>
<dbReference type="PROSITE" id="PS50283">
    <property type="entry name" value="NA_SOLUT_SYMP_3"/>
    <property type="match status" value="1"/>
</dbReference>
<dbReference type="AlphaFoldDB" id="A0A1G7D6E5"/>
<dbReference type="NCBIfam" id="TIGR00813">
    <property type="entry name" value="sss"/>
    <property type="match status" value="1"/>
</dbReference>
<keyword evidence="3 7" id="KW-0812">Transmembrane</keyword>
<feature type="transmembrane region" description="Helical" evidence="7">
    <location>
        <begin position="117"/>
        <end position="140"/>
    </location>
</feature>
<keyword evidence="9" id="KW-1185">Reference proteome</keyword>
<evidence type="ECO:0000256" key="3">
    <source>
        <dbReference type="ARBA" id="ARBA00022692"/>
    </source>
</evidence>
<dbReference type="Pfam" id="PF00474">
    <property type="entry name" value="SSF"/>
    <property type="match status" value="1"/>
</dbReference>
<dbReference type="RefSeq" id="WP_068305239.1">
    <property type="nucleotide sequence ID" value="NZ_FNAK01000007.1"/>
</dbReference>
<dbReference type="OrthoDB" id="9814523at2"/>
<dbReference type="PANTHER" id="PTHR11819">
    <property type="entry name" value="SOLUTE CARRIER FAMILY 5"/>
    <property type="match status" value="1"/>
</dbReference>
<feature type="transmembrane region" description="Helical" evidence="7">
    <location>
        <begin position="435"/>
        <end position="455"/>
    </location>
</feature>